<dbReference type="AlphaFoldDB" id="A0A210QV88"/>
<dbReference type="Pfam" id="PF20266">
    <property type="entry name" value="Mab-21_C"/>
    <property type="match status" value="1"/>
</dbReference>
<dbReference type="PROSITE" id="PS50005">
    <property type="entry name" value="TPR"/>
    <property type="match status" value="1"/>
</dbReference>
<dbReference type="EMBL" id="NEDP02001714">
    <property type="protein sequence ID" value="OWF52651.1"/>
    <property type="molecule type" value="Genomic_DNA"/>
</dbReference>
<dbReference type="PANTHER" id="PTHR10656:SF69">
    <property type="entry name" value="MAB-21-LIKE HHH_H2TH-LIKE DOMAIN-CONTAINING PROTEIN"/>
    <property type="match status" value="1"/>
</dbReference>
<evidence type="ECO:0000256" key="1">
    <source>
        <dbReference type="PROSITE-ProRule" id="PRU00339"/>
    </source>
</evidence>
<feature type="domain" description="Mab-21-like HhH/H2TH-like" evidence="2">
    <location>
        <begin position="311"/>
        <end position="400"/>
    </location>
</feature>
<dbReference type="Gene3D" id="1.10.1410.40">
    <property type="match status" value="1"/>
</dbReference>
<dbReference type="InterPro" id="IPR046906">
    <property type="entry name" value="Mab-21_HhH/H2TH-like"/>
</dbReference>
<keyword evidence="1" id="KW-0802">TPR repeat</keyword>
<proteinExistence type="predicted"/>
<evidence type="ECO:0000313" key="3">
    <source>
        <dbReference type="EMBL" id="OWF52651.1"/>
    </source>
</evidence>
<keyword evidence="4" id="KW-1185">Reference proteome</keyword>
<reference evidence="3 4" key="1">
    <citation type="journal article" date="2017" name="Nat. Ecol. Evol.">
        <title>Scallop genome provides insights into evolution of bilaterian karyotype and development.</title>
        <authorList>
            <person name="Wang S."/>
            <person name="Zhang J."/>
            <person name="Jiao W."/>
            <person name="Li J."/>
            <person name="Xun X."/>
            <person name="Sun Y."/>
            <person name="Guo X."/>
            <person name="Huan P."/>
            <person name="Dong B."/>
            <person name="Zhang L."/>
            <person name="Hu X."/>
            <person name="Sun X."/>
            <person name="Wang J."/>
            <person name="Zhao C."/>
            <person name="Wang Y."/>
            <person name="Wang D."/>
            <person name="Huang X."/>
            <person name="Wang R."/>
            <person name="Lv J."/>
            <person name="Li Y."/>
            <person name="Zhang Z."/>
            <person name="Liu B."/>
            <person name="Lu W."/>
            <person name="Hui Y."/>
            <person name="Liang J."/>
            <person name="Zhou Z."/>
            <person name="Hou R."/>
            <person name="Li X."/>
            <person name="Liu Y."/>
            <person name="Li H."/>
            <person name="Ning X."/>
            <person name="Lin Y."/>
            <person name="Zhao L."/>
            <person name="Xing Q."/>
            <person name="Dou J."/>
            <person name="Li Y."/>
            <person name="Mao J."/>
            <person name="Guo H."/>
            <person name="Dou H."/>
            <person name="Li T."/>
            <person name="Mu C."/>
            <person name="Jiang W."/>
            <person name="Fu Q."/>
            <person name="Fu X."/>
            <person name="Miao Y."/>
            <person name="Liu J."/>
            <person name="Yu Q."/>
            <person name="Li R."/>
            <person name="Liao H."/>
            <person name="Li X."/>
            <person name="Kong Y."/>
            <person name="Jiang Z."/>
            <person name="Chourrout D."/>
            <person name="Li R."/>
            <person name="Bao Z."/>
        </authorList>
    </citation>
    <scope>NUCLEOTIDE SEQUENCE [LARGE SCALE GENOMIC DNA]</scope>
    <source>
        <strain evidence="3 4">PY_sf001</strain>
    </source>
</reference>
<dbReference type="InterPro" id="IPR024810">
    <property type="entry name" value="MAB21L/cGLR"/>
</dbReference>
<protein>
    <recommendedName>
        <fullName evidence="2">Mab-21-like HhH/H2TH-like domain-containing protein</fullName>
    </recommendedName>
</protein>
<dbReference type="SMART" id="SM01265">
    <property type="entry name" value="Mab-21"/>
    <property type="match status" value="1"/>
</dbReference>
<dbReference type="PANTHER" id="PTHR10656">
    <property type="entry name" value="CELL FATE DETERMINING PROTEIN MAB21-RELATED"/>
    <property type="match status" value="1"/>
</dbReference>
<evidence type="ECO:0000259" key="2">
    <source>
        <dbReference type="Pfam" id="PF20266"/>
    </source>
</evidence>
<gene>
    <name evidence="3" type="ORF">KP79_PYT20896</name>
</gene>
<comment type="caution">
    <text evidence="3">The sequence shown here is derived from an EMBL/GenBank/DDBJ whole genome shotgun (WGS) entry which is preliminary data.</text>
</comment>
<dbReference type="Proteomes" id="UP000242188">
    <property type="component" value="Unassembled WGS sequence"/>
</dbReference>
<evidence type="ECO:0000313" key="4">
    <source>
        <dbReference type="Proteomes" id="UP000242188"/>
    </source>
</evidence>
<feature type="repeat" description="TPR" evidence="1">
    <location>
        <begin position="678"/>
        <end position="711"/>
    </location>
</feature>
<dbReference type="InterPro" id="IPR019734">
    <property type="entry name" value="TPR_rpt"/>
</dbReference>
<name>A0A210QV88_MIZYE</name>
<sequence>MVTFNLTRYNFGMAESSNPRHKVVSRRYFDHIKWGGPCPPLNVNLAELVSDKSLQIDQERMASLLAQIMDDMHGTEEIVRNRRKVILVDEYIGNASKIDTKSFFAGSKGDGFLMETSDVDVMGILLDVAVTNPEQRRSIERNSQHKTVLLMRKADCRPGYVALEILQLGEVDYFRCFRNAAVPIGDSMFLSSDIYRQGMIDVTTGIHNFVSNGPCLSLMSTTYGDRDLALAFPCLCWPREANEWIHRARFHGWPSQTMIDMIVQGGCHLVPVGDKCSTDTLLQWRISFACAERLLVHSLTHPQFRVYGLLKYFLSEIKDLLEHITGDSDILCSYFIKTVMFFAVEHSPTVLWHYKNTFLCLRFCLSILIAWVKSGYCPSYFIPNNNLFLRKIHGENRQKLLHFLIDCYDLKWPRMFLSKESIRMSDLEVLLEEYQNLGSKQYHDSQRDLDLFHTCPIASFRPAMLEKNLDASLRLLAVSEADVDEFIAYRVMVTVLCSIAIRSLTENSTTGRNKHKYRALRKSKHLLTPQASMCTSPGLMMLATFHYLTGNYKKTLEMCADLMSTLRAFLLSNDIPKRSRERYQRMNFGQNNTLYHKFNLGIYTCVIFTDRDVCLSVPQLILEIKKHPYPLHIPPLAYATFLSFLCYHDLSDIRRRDTELINLRALSYDSEQGGHEYWIVHTLLGICYQTVGDNRRAIRSFTDSLRVMPEDNPAKVRIESLQSSQ</sequence>
<organism evidence="3 4">
    <name type="scientific">Mizuhopecten yessoensis</name>
    <name type="common">Japanese scallop</name>
    <name type="synonym">Patinopecten yessoensis</name>
    <dbReference type="NCBI Taxonomy" id="6573"/>
    <lineage>
        <taxon>Eukaryota</taxon>
        <taxon>Metazoa</taxon>
        <taxon>Spiralia</taxon>
        <taxon>Lophotrochozoa</taxon>
        <taxon>Mollusca</taxon>
        <taxon>Bivalvia</taxon>
        <taxon>Autobranchia</taxon>
        <taxon>Pteriomorphia</taxon>
        <taxon>Pectinida</taxon>
        <taxon>Pectinoidea</taxon>
        <taxon>Pectinidae</taxon>
        <taxon>Mizuhopecten</taxon>
    </lineage>
</organism>
<dbReference type="OrthoDB" id="6048940at2759"/>
<accession>A0A210QV88</accession>